<feature type="compositionally biased region" description="Basic and acidic residues" evidence="1">
    <location>
        <begin position="364"/>
        <end position="380"/>
    </location>
</feature>
<dbReference type="InterPro" id="IPR018822">
    <property type="entry name" value="UPF0646"/>
</dbReference>
<feature type="region of interest" description="Disordered" evidence="1">
    <location>
        <begin position="188"/>
        <end position="231"/>
    </location>
</feature>
<feature type="region of interest" description="Disordered" evidence="1">
    <location>
        <begin position="28"/>
        <end position="148"/>
    </location>
</feature>
<proteinExistence type="predicted"/>
<feature type="region of interest" description="Disordered" evidence="1">
    <location>
        <begin position="257"/>
        <end position="278"/>
    </location>
</feature>
<dbReference type="VEuPathDB" id="FungiDB:YALI0_C21318g"/>
<dbReference type="EMBL" id="CP017555">
    <property type="protein sequence ID" value="AOW03192.1"/>
    <property type="molecule type" value="Genomic_DNA"/>
</dbReference>
<gene>
    <name evidence="2" type="ORF">YALI1_C29402g</name>
</gene>
<accession>A0A1D8NC35</accession>
<dbReference type="RefSeq" id="XP_502086.3">
    <property type="nucleotide sequence ID" value="XM_502086.3"/>
</dbReference>
<feature type="region of interest" description="Disordered" evidence="1">
    <location>
        <begin position="296"/>
        <end position="322"/>
    </location>
</feature>
<evidence type="ECO:0000313" key="3">
    <source>
        <dbReference type="Proteomes" id="UP000182444"/>
    </source>
</evidence>
<feature type="compositionally biased region" description="Basic and acidic residues" evidence="1">
    <location>
        <begin position="66"/>
        <end position="78"/>
    </location>
</feature>
<feature type="compositionally biased region" description="Acidic residues" evidence="1">
    <location>
        <begin position="40"/>
        <end position="60"/>
    </location>
</feature>
<feature type="compositionally biased region" description="Polar residues" evidence="1">
    <location>
        <begin position="129"/>
        <end position="140"/>
    </location>
</feature>
<dbReference type="AlphaFoldDB" id="A0A1D8NC35"/>
<name>A0A1D8NC35_YARLL</name>
<feature type="compositionally biased region" description="Low complexity" evidence="1">
    <location>
        <begin position="202"/>
        <end position="216"/>
    </location>
</feature>
<evidence type="ECO:0000313" key="2">
    <source>
        <dbReference type="EMBL" id="AOW03192.1"/>
    </source>
</evidence>
<dbReference type="GeneID" id="2909838"/>
<sequence length="764" mass="78559">MGDNMDDAMEIVGDSDFATDVEGMMDGAVETNDATPELDYPMDGDMSDVEDMLEYEEDEAAGGGDTNREKNDTEDAGRDIAGTETETEADVGDREGIDSTEFVGDDSAADSAGVSGTDAGGLGFVEPTSAANPNPTSVPSAPNMDDATAHAKSISDGHIHMQQGSPQQKKDKLPNQQQNEISSGLGAVAQAGDHAVERETQEGTTQATEGTQGARALSGLEDVPPSGHAADQTVPFTVHADHANAIDGASVATGTASAAETVDVDPTGDDSAGNGIHTAGGADGFRGINHGSAAHGGNAAGDAGAGSSVGTSGNTAETGVQQDTADVPTDVHDIGAAAGAPNAVHATHYDAEAGGYEQAAPDSVAHEHAAAAVHGAHEPDASQADGAPDSAAGQADGSRYHVPGQSINAHVEPAASQDAAGLRGQADQGHERAAPEDGGLGGDSEFVAEMNDLEDATTSSAAAVSAADGGPGALAAGGAAEELPLDEAASEALQGHEDAAAAELADNTAEYYDQSLDLDLSVPVLVHFAETGKTYLVSGEHADYPPLFEDIRGSELQEYSMEDVFGLMRRSLEGFCSMDEELVLTCAQLGLVLGEDNVCSKDATLMDLVRLFQTFAANTVDYQRPATFDMRLSLSQRFISNYNRLYSLAQQGHSLVDLSDLSRHVQQGSVEDVAEVVGGGNLGKEILGSNSAALEDEAQVAEETSRAQEASLEFAKQAFSGSKPNEDPEDELDPVLETNYLPLKRGAEDGEVEEGSDVKKAKEE</sequence>
<feature type="compositionally biased region" description="Low complexity" evidence="1">
    <location>
        <begin position="296"/>
        <end position="316"/>
    </location>
</feature>
<dbReference type="Proteomes" id="UP000182444">
    <property type="component" value="Chromosome 1C"/>
</dbReference>
<protein>
    <submittedName>
        <fullName evidence="2">Uncharacterized protein</fullName>
    </submittedName>
</protein>
<dbReference type="Pfam" id="PF10336">
    <property type="entry name" value="DUF2420"/>
    <property type="match status" value="1"/>
</dbReference>
<feature type="region of interest" description="Disordered" evidence="1">
    <location>
        <begin position="715"/>
        <end position="764"/>
    </location>
</feature>
<dbReference type="VEuPathDB" id="FungiDB:YALI1_C29402g"/>
<reference evidence="2 3" key="1">
    <citation type="journal article" date="2016" name="PLoS ONE">
        <title>Sequence Assembly of Yarrowia lipolytica Strain W29/CLIB89 Shows Transposable Element Diversity.</title>
        <authorList>
            <person name="Magnan C."/>
            <person name="Yu J."/>
            <person name="Chang I."/>
            <person name="Jahn E."/>
            <person name="Kanomata Y."/>
            <person name="Wu J."/>
            <person name="Zeller M."/>
            <person name="Oakes M."/>
            <person name="Baldi P."/>
            <person name="Sandmeyer S."/>
        </authorList>
    </citation>
    <scope>NUCLEOTIDE SEQUENCE [LARGE SCALE GENOMIC DNA]</scope>
    <source>
        <strain evidence="3">CLIB89(W29)</strain>
    </source>
</reference>
<feature type="region of interest" description="Disordered" evidence="1">
    <location>
        <begin position="360"/>
        <end position="445"/>
    </location>
</feature>
<organism evidence="2 3">
    <name type="scientific">Yarrowia lipolytica</name>
    <name type="common">Candida lipolytica</name>
    <dbReference type="NCBI Taxonomy" id="4952"/>
    <lineage>
        <taxon>Eukaryota</taxon>
        <taxon>Fungi</taxon>
        <taxon>Dikarya</taxon>
        <taxon>Ascomycota</taxon>
        <taxon>Saccharomycotina</taxon>
        <taxon>Dipodascomycetes</taxon>
        <taxon>Dipodascales</taxon>
        <taxon>Dipodascales incertae sedis</taxon>
        <taxon>Yarrowia</taxon>
    </lineage>
</organism>
<dbReference type="KEGG" id="yli:2909838"/>
<evidence type="ECO:0000256" key="1">
    <source>
        <dbReference type="SAM" id="MobiDB-lite"/>
    </source>
</evidence>
<feature type="region of interest" description="Disordered" evidence="1">
    <location>
        <begin position="158"/>
        <end position="177"/>
    </location>
</feature>